<gene>
    <name evidence="2" type="ORF">M404DRAFT_25524</name>
</gene>
<reference evidence="3" key="2">
    <citation type="submission" date="2015-01" db="EMBL/GenBank/DDBJ databases">
        <title>Evolutionary Origins and Diversification of the Mycorrhizal Mutualists.</title>
        <authorList>
            <consortium name="DOE Joint Genome Institute"/>
            <consortium name="Mycorrhizal Genomics Consortium"/>
            <person name="Kohler A."/>
            <person name="Kuo A."/>
            <person name="Nagy L.G."/>
            <person name="Floudas D."/>
            <person name="Copeland A."/>
            <person name="Barry K.W."/>
            <person name="Cichocki N."/>
            <person name="Veneault-Fourrey C."/>
            <person name="LaButti K."/>
            <person name="Lindquist E.A."/>
            <person name="Lipzen A."/>
            <person name="Lundell T."/>
            <person name="Morin E."/>
            <person name="Murat C."/>
            <person name="Riley R."/>
            <person name="Ohm R."/>
            <person name="Sun H."/>
            <person name="Tunlid A."/>
            <person name="Henrissat B."/>
            <person name="Grigoriev I.V."/>
            <person name="Hibbett D.S."/>
            <person name="Martin F."/>
        </authorList>
    </citation>
    <scope>NUCLEOTIDE SEQUENCE [LARGE SCALE GENOMIC DNA]</scope>
    <source>
        <strain evidence="3">Marx 270</strain>
    </source>
</reference>
<keyword evidence="3" id="KW-1185">Reference proteome</keyword>
<evidence type="ECO:0000256" key="1">
    <source>
        <dbReference type="SAM" id="MobiDB-lite"/>
    </source>
</evidence>
<dbReference type="AlphaFoldDB" id="A0A0C3K729"/>
<protein>
    <submittedName>
        <fullName evidence="2">Uncharacterized protein</fullName>
    </submittedName>
</protein>
<reference evidence="2 3" key="1">
    <citation type="submission" date="2014-04" db="EMBL/GenBank/DDBJ databases">
        <authorList>
            <consortium name="DOE Joint Genome Institute"/>
            <person name="Kuo A."/>
            <person name="Kohler A."/>
            <person name="Costa M.D."/>
            <person name="Nagy L.G."/>
            <person name="Floudas D."/>
            <person name="Copeland A."/>
            <person name="Barry K.W."/>
            <person name="Cichocki N."/>
            <person name="Veneault-Fourrey C."/>
            <person name="LaButti K."/>
            <person name="Lindquist E.A."/>
            <person name="Lipzen A."/>
            <person name="Lundell T."/>
            <person name="Morin E."/>
            <person name="Murat C."/>
            <person name="Sun H."/>
            <person name="Tunlid A."/>
            <person name="Henrissat B."/>
            <person name="Grigoriev I.V."/>
            <person name="Hibbett D.S."/>
            <person name="Martin F."/>
            <person name="Nordberg H.P."/>
            <person name="Cantor M.N."/>
            <person name="Hua S.X."/>
        </authorList>
    </citation>
    <scope>NUCLEOTIDE SEQUENCE [LARGE SCALE GENOMIC DNA]</scope>
    <source>
        <strain evidence="2 3">Marx 270</strain>
    </source>
</reference>
<dbReference type="InParanoid" id="A0A0C3K729"/>
<evidence type="ECO:0000313" key="2">
    <source>
        <dbReference type="EMBL" id="KIO05402.1"/>
    </source>
</evidence>
<dbReference type="HOGENOM" id="CLU_091787_0_0_1"/>
<feature type="compositionally biased region" description="Gly residues" evidence="1">
    <location>
        <begin position="243"/>
        <end position="256"/>
    </location>
</feature>
<sequence>MATQYYLSSLRFIHNPETLLEKAQHVRLAPGGSKGSIWPCQVTNATNKVIMDLPHYYYKPIQAFTWREKVIQLVLQFKGEEVVEELLVENLTMILTYMNRVFAQVVAEVKKVKCGDCTLDWHSPTFDNYLLIEYFVQCHEPTQVRNYRCNNDHNINHTSIAKVDWALHECSMGEMWYGSLTQFEMDEDMKTLDVVWRLINVMLGFYDPVEDEDPDFRYTYKEHLQGSVANKGKGKVQGEGDDSNGGGHCGGGVSGKGKGHDKGKC</sequence>
<feature type="region of interest" description="Disordered" evidence="1">
    <location>
        <begin position="229"/>
        <end position="265"/>
    </location>
</feature>
<name>A0A0C3K729_PISTI</name>
<proteinExistence type="predicted"/>
<dbReference type="OrthoDB" id="2611030at2759"/>
<evidence type="ECO:0000313" key="3">
    <source>
        <dbReference type="Proteomes" id="UP000054217"/>
    </source>
</evidence>
<dbReference type="EMBL" id="KN831967">
    <property type="protein sequence ID" value="KIO05402.1"/>
    <property type="molecule type" value="Genomic_DNA"/>
</dbReference>
<organism evidence="2 3">
    <name type="scientific">Pisolithus tinctorius Marx 270</name>
    <dbReference type="NCBI Taxonomy" id="870435"/>
    <lineage>
        <taxon>Eukaryota</taxon>
        <taxon>Fungi</taxon>
        <taxon>Dikarya</taxon>
        <taxon>Basidiomycota</taxon>
        <taxon>Agaricomycotina</taxon>
        <taxon>Agaricomycetes</taxon>
        <taxon>Agaricomycetidae</taxon>
        <taxon>Boletales</taxon>
        <taxon>Sclerodermatineae</taxon>
        <taxon>Pisolithaceae</taxon>
        <taxon>Pisolithus</taxon>
    </lineage>
</organism>
<accession>A0A0C3K729</accession>
<dbReference type="Proteomes" id="UP000054217">
    <property type="component" value="Unassembled WGS sequence"/>
</dbReference>